<comment type="subcellular location">
    <subcellularLocation>
        <location evidence="1">Cell membrane</location>
        <topology evidence="1">Multi-pass membrane protein</topology>
    </subcellularLocation>
</comment>
<evidence type="ECO:0000313" key="12">
    <source>
        <dbReference type="Proteomes" id="UP001162156"/>
    </source>
</evidence>
<keyword evidence="8" id="KW-0675">Receptor</keyword>
<sequence>SSGFGVERVAVLSYLVTLCAQLFLFYWNAHEIIIQSTQISQAVFECDWSILDQKVQKMLLFVIKRAQKPIGISIGPIYQVKVDSLIAVSFFC</sequence>
<dbReference type="PANTHER" id="PTHR21137:SF3">
    <property type="entry name" value="ODORANT RECEPTOR 30A-RELATED"/>
    <property type="match status" value="1"/>
</dbReference>
<dbReference type="EMBL" id="JANEYF010002161">
    <property type="protein sequence ID" value="KAJ8950674.1"/>
    <property type="molecule type" value="Genomic_DNA"/>
</dbReference>
<comment type="caution">
    <text evidence="11">The sequence shown here is derived from an EMBL/GenBank/DDBJ whole genome shotgun (WGS) entry which is preliminary data.</text>
</comment>
<evidence type="ECO:0000256" key="5">
    <source>
        <dbReference type="ARBA" id="ARBA00022725"/>
    </source>
</evidence>
<gene>
    <name evidence="11" type="ORF">NQ314_007804</name>
</gene>
<name>A0AAV8YJH4_9CUCU</name>
<keyword evidence="9" id="KW-0807">Transducer</keyword>
<reference evidence="11" key="1">
    <citation type="journal article" date="2023" name="Insect Mol. Biol.">
        <title>Genome sequencing provides insights into the evolution of gene families encoding plant cell wall-degrading enzymes in longhorned beetles.</title>
        <authorList>
            <person name="Shin N.R."/>
            <person name="Okamura Y."/>
            <person name="Kirsch R."/>
            <person name="Pauchet Y."/>
        </authorList>
    </citation>
    <scope>NUCLEOTIDE SEQUENCE</scope>
    <source>
        <strain evidence="11">RBIC_L_NR</strain>
    </source>
</reference>
<dbReference type="GO" id="GO:0005886">
    <property type="term" value="C:plasma membrane"/>
    <property type="evidence" value="ECO:0007669"/>
    <property type="project" value="UniProtKB-SubCell"/>
</dbReference>
<keyword evidence="4 10" id="KW-0812">Transmembrane</keyword>
<dbReference type="GO" id="GO:0007165">
    <property type="term" value="P:signal transduction"/>
    <property type="evidence" value="ECO:0007669"/>
    <property type="project" value="UniProtKB-KW"/>
</dbReference>
<feature type="transmembrane region" description="Helical" evidence="10">
    <location>
        <begin position="12"/>
        <end position="29"/>
    </location>
</feature>
<feature type="non-terminal residue" evidence="11">
    <location>
        <position position="1"/>
    </location>
</feature>
<keyword evidence="6 10" id="KW-1133">Transmembrane helix</keyword>
<evidence type="ECO:0000256" key="1">
    <source>
        <dbReference type="ARBA" id="ARBA00004651"/>
    </source>
</evidence>
<evidence type="ECO:0000256" key="8">
    <source>
        <dbReference type="ARBA" id="ARBA00023170"/>
    </source>
</evidence>
<dbReference type="InterPro" id="IPR004117">
    <property type="entry name" value="7tm6_olfct_rcpt"/>
</dbReference>
<dbReference type="Proteomes" id="UP001162156">
    <property type="component" value="Unassembled WGS sequence"/>
</dbReference>
<dbReference type="GO" id="GO:0005549">
    <property type="term" value="F:odorant binding"/>
    <property type="evidence" value="ECO:0007669"/>
    <property type="project" value="InterPro"/>
</dbReference>
<evidence type="ECO:0000256" key="10">
    <source>
        <dbReference type="SAM" id="Phobius"/>
    </source>
</evidence>
<evidence type="ECO:0000313" key="11">
    <source>
        <dbReference type="EMBL" id="KAJ8950674.1"/>
    </source>
</evidence>
<dbReference type="Pfam" id="PF02949">
    <property type="entry name" value="7tm_6"/>
    <property type="match status" value="1"/>
</dbReference>
<evidence type="ECO:0000256" key="3">
    <source>
        <dbReference type="ARBA" id="ARBA00022606"/>
    </source>
</evidence>
<proteinExistence type="predicted"/>
<accession>A0AAV8YJH4</accession>
<keyword evidence="3" id="KW-0716">Sensory transduction</keyword>
<dbReference type="GO" id="GO:0004984">
    <property type="term" value="F:olfactory receptor activity"/>
    <property type="evidence" value="ECO:0007669"/>
    <property type="project" value="InterPro"/>
</dbReference>
<dbReference type="AlphaFoldDB" id="A0AAV8YJH4"/>
<keyword evidence="2" id="KW-1003">Cell membrane</keyword>
<evidence type="ECO:0000256" key="9">
    <source>
        <dbReference type="ARBA" id="ARBA00023224"/>
    </source>
</evidence>
<keyword evidence="7 10" id="KW-0472">Membrane</keyword>
<dbReference type="PANTHER" id="PTHR21137">
    <property type="entry name" value="ODORANT RECEPTOR"/>
    <property type="match status" value="1"/>
</dbReference>
<organism evidence="11 12">
    <name type="scientific">Rhamnusium bicolor</name>
    <dbReference type="NCBI Taxonomy" id="1586634"/>
    <lineage>
        <taxon>Eukaryota</taxon>
        <taxon>Metazoa</taxon>
        <taxon>Ecdysozoa</taxon>
        <taxon>Arthropoda</taxon>
        <taxon>Hexapoda</taxon>
        <taxon>Insecta</taxon>
        <taxon>Pterygota</taxon>
        <taxon>Neoptera</taxon>
        <taxon>Endopterygota</taxon>
        <taxon>Coleoptera</taxon>
        <taxon>Polyphaga</taxon>
        <taxon>Cucujiformia</taxon>
        <taxon>Chrysomeloidea</taxon>
        <taxon>Cerambycidae</taxon>
        <taxon>Lepturinae</taxon>
        <taxon>Rhagiini</taxon>
        <taxon>Rhamnusium</taxon>
    </lineage>
</organism>
<keyword evidence="12" id="KW-1185">Reference proteome</keyword>
<evidence type="ECO:0000256" key="2">
    <source>
        <dbReference type="ARBA" id="ARBA00022475"/>
    </source>
</evidence>
<evidence type="ECO:0000256" key="6">
    <source>
        <dbReference type="ARBA" id="ARBA00022989"/>
    </source>
</evidence>
<evidence type="ECO:0000256" key="7">
    <source>
        <dbReference type="ARBA" id="ARBA00023136"/>
    </source>
</evidence>
<evidence type="ECO:0000256" key="4">
    <source>
        <dbReference type="ARBA" id="ARBA00022692"/>
    </source>
</evidence>
<protein>
    <submittedName>
        <fullName evidence="11">Uncharacterized protein</fullName>
    </submittedName>
</protein>
<keyword evidence="5" id="KW-0552">Olfaction</keyword>